<dbReference type="InterPro" id="IPR011564">
    <property type="entry name" value="Telomer_end-bd_POT1/Cdc13"/>
</dbReference>
<dbReference type="GO" id="GO:0010521">
    <property type="term" value="F:telomerase inhibitor activity"/>
    <property type="evidence" value="ECO:0007669"/>
    <property type="project" value="TreeGrafter"/>
</dbReference>
<feature type="domain" description="Telomeric single stranded DNA binding POT1/Cdc13" evidence="10">
    <location>
        <begin position="223"/>
        <end position="357"/>
    </location>
</feature>
<dbReference type="GO" id="GO:0016233">
    <property type="term" value="P:telomere capping"/>
    <property type="evidence" value="ECO:0007669"/>
    <property type="project" value="TreeGrafter"/>
</dbReference>
<dbReference type="Proteomes" id="UP000826271">
    <property type="component" value="Unassembled WGS sequence"/>
</dbReference>
<dbReference type="Gene3D" id="2.40.50.140">
    <property type="entry name" value="Nucleic acid-binding proteins"/>
    <property type="match status" value="3"/>
</dbReference>
<dbReference type="PANTHER" id="PTHR14513">
    <property type="entry name" value="PROTECTION OF TELOMERES 1"/>
    <property type="match status" value="1"/>
</dbReference>
<name>A0AAV6XLE5_9LAMI</name>
<dbReference type="InterPro" id="IPR012340">
    <property type="entry name" value="NA-bd_OB-fold"/>
</dbReference>
<evidence type="ECO:0000313" key="11">
    <source>
        <dbReference type="EMBL" id="KAG8383319.1"/>
    </source>
</evidence>
<evidence type="ECO:0000256" key="6">
    <source>
        <dbReference type="ARBA" id="ARBA00022895"/>
    </source>
</evidence>
<dbReference type="InterPro" id="IPR032042">
    <property type="entry name" value="POT1PC"/>
</dbReference>
<keyword evidence="7" id="KW-0238">DNA-binding</keyword>
<dbReference type="Pfam" id="PF16686">
    <property type="entry name" value="POT1PC"/>
    <property type="match status" value="1"/>
</dbReference>
<dbReference type="Pfam" id="PF02765">
    <property type="entry name" value="POT1"/>
    <property type="match status" value="2"/>
</dbReference>
<evidence type="ECO:0000256" key="4">
    <source>
        <dbReference type="ARBA" id="ARBA00015253"/>
    </source>
</evidence>
<sequence length="669" mass="75486">MVDILGIVAESGISHKSKGTDYCLNLKITDDSVADRELSINAFHRNIHDLPRVHGHLDFILLYNVLYGNSVERYWHTGERCWSDLQVIFRGLAATSPIYEPGGRFHDPVILSDNDSENSHQTGGSSKPRRKESRQVGHSTPPVVHVIDMLSSSSVPDESSRNGPTNPWEIARIRSAHQEHSEQGSSNSNVSSTARSPYFEVKTIIEMYGRRHIRGGRVKDWHWVTVDETANNLGRMVDILGIVVESGISHKSKGTDYCLNLKIIDDSVEDRELSINAFHRNIHDLPRVRGHLDVILLHNVLIDIHDQNPCASFRRTSAFALFDGRDDDDCKPYQLSPGFQGVESAEKLVHYLRFWSYHTRFDAGTSEYVRPLADIGGRYFVDLVCKVLHVCEVSRGKWMLYAWDGTDAPSVSVTTNLTGEQQNSLPLHIEPFCLPGHVLRKFPCVGTILRILVDENYEEFGVHFQHGEKWVRLRNVMCKTESGLWKGVFTLETKFRPLSEQDGSVQDCLRVFAERVCEQGRVPSAAFPRFDVLTVTGNEEADFATLQDILCSPLPCGGFKCVVRVVAVYPLRGEDFRSPEGLYRLRLTLEDPTSRIHAYLSNQDATFLFGGYPTDDVLTAKMNKLLGVQECEDSPRDPPWVQCCIGFNSSDVNDVGSKHFHICKTRFVV</sequence>
<dbReference type="GO" id="GO:0098505">
    <property type="term" value="F:G-rich strand telomeric DNA binding"/>
    <property type="evidence" value="ECO:0007669"/>
    <property type="project" value="TreeGrafter"/>
</dbReference>
<feature type="domain" description="Telomeric single stranded DNA binding POT1/Cdc13" evidence="10">
    <location>
        <begin position="1"/>
        <end position="138"/>
    </location>
</feature>
<evidence type="ECO:0000256" key="7">
    <source>
        <dbReference type="ARBA" id="ARBA00023125"/>
    </source>
</evidence>
<proteinExistence type="inferred from homology"/>
<keyword evidence="5" id="KW-0158">Chromosome</keyword>
<dbReference type="GO" id="GO:0000783">
    <property type="term" value="C:nuclear telomere cap complex"/>
    <property type="evidence" value="ECO:0007669"/>
    <property type="project" value="TreeGrafter"/>
</dbReference>
<dbReference type="SMART" id="SM00976">
    <property type="entry name" value="Telo_bind"/>
    <property type="match status" value="2"/>
</dbReference>
<evidence type="ECO:0000256" key="5">
    <source>
        <dbReference type="ARBA" id="ARBA00022454"/>
    </source>
</evidence>
<organism evidence="11 12">
    <name type="scientific">Buddleja alternifolia</name>
    <dbReference type="NCBI Taxonomy" id="168488"/>
    <lineage>
        <taxon>Eukaryota</taxon>
        <taxon>Viridiplantae</taxon>
        <taxon>Streptophyta</taxon>
        <taxon>Embryophyta</taxon>
        <taxon>Tracheophyta</taxon>
        <taxon>Spermatophyta</taxon>
        <taxon>Magnoliopsida</taxon>
        <taxon>eudicotyledons</taxon>
        <taxon>Gunneridae</taxon>
        <taxon>Pentapetalae</taxon>
        <taxon>asterids</taxon>
        <taxon>lamiids</taxon>
        <taxon>Lamiales</taxon>
        <taxon>Scrophulariaceae</taxon>
        <taxon>Buddlejeae</taxon>
        <taxon>Buddleja</taxon>
    </lineage>
</organism>
<comment type="similarity">
    <text evidence="3">Belongs to the telombin family.</text>
</comment>
<keyword evidence="8" id="KW-0539">Nucleus</keyword>
<evidence type="ECO:0000256" key="9">
    <source>
        <dbReference type="SAM" id="MobiDB-lite"/>
    </source>
</evidence>
<dbReference type="InterPro" id="IPR057620">
    <property type="entry name" value="POT1A/B-like_OB"/>
</dbReference>
<dbReference type="Pfam" id="PF25507">
    <property type="entry name" value="OB_POT1A"/>
    <property type="match status" value="1"/>
</dbReference>
<dbReference type="PANTHER" id="PTHR14513:SF4">
    <property type="entry name" value="PROTECTION OF TELOMERES PROTEIN 1"/>
    <property type="match status" value="1"/>
</dbReference>
<evidence type="ECO:0000256" key="1">
    <source>
        <dbReference type="ARBA" id="ARBA00004123"/>
    </source>
</evidence>
<evidence type="ECO:0000256" key="8">
    <source>
        <dbReference type="ARBA" id="ARBA00023242"/>
    </source>
</evidence>
<comment type="caution">
    <text evidence="11">The sequence shown here is derived from an EMBL/GenBank/DDBJ whole genome shotgun (WGS) entry which is preliminary data.</text>
</comment>
<protein>
    <recommendedName>
        <fullName evidence="4">Protection of telomeres protein 1</fullName>
    </recommendedName>
</protein>
<keyword evidence="6" id="KW-0779">Telomere</keyword>
<feature type="region of interest" description="Disordered" evidence="9">
    <location>
        <begin position="105"/>
        <end position="142"/>
    </location>
</feature>
<accession>A0AAV6XLE5</accession>
<reference evidence="11" key="1">
    <citation type="submission" date="2019-10" db="EMBL/GenBank/DDBJ databases">
        <authorList>
            <person name="Zhang R."/>
            <person name="Pan Y."/>
            <person name="Wang J."/>
            <person name="Ma R."/>
            <person name="Yu S."/>
        </authorList>
    </citation>
    <scope>NUCLEOTIDE SEQUENCE</scope>
    <source>
        <strain evidence="11">LA-IB0</strain>
        <tissue evidence="11">Leaf</tissue>
    </source>
</reference>
<comment type="subcellular location">
    <subcellularLocation>
        <location evidence="2">Chromosome</location>
        <location evidence="2">Telomere</location>
    </subcellularLocation>
    <subcellularLocation>
        <location evidence="1">Nucleus</location>
    </subcellularLocation>
</comment>
<evidence type="ECO:0000313" key="12">
    <source>
        <dbReference type="Proteomes" id="UP000826271"/>
    </source>
</evidence>
<dbReference type="InterPro" id="IPR028389">
    <property type="entry name" value="POT1"/>
</dbReference>
<dbReference type="GO" id="GO:0032210">
    <property type="term" value="P:regulation of telomere maintenance via telomerase"/>
    <property type="evidence" value="ECO:0007669"/>
    <property type="project" value="TreeGrafter"/>
</dbReference>
<dbReference type="AlphaFoldDB" id="A0AAV6XLE5"/>
<evidence type="ECO:0000256" key="3">
    <source>
        <dbReference type="ARBA" id="ARBA00008442"/>
    </source>
</evidence>
<keyword evidence="12" id="KW-1185">Reference proteome</keyword>
<dbReference type="SUPFAM" id="SSF50249">
    <property type="entry name" value="Nucleic acid-binding proteins"/>
    <property type="match status" value="3"/>
</dbReference>
<dbReference type="CDD" id="cd04497">
    <property type="entry name" value="hPOT1_OB1_like"/>
    <property type="match status" value="1"/>
</dbReference>
<evidence type="ECO:0000256" key="2">
    <source>
        <dbReference type="ARBA" id="ARBA00004574"/>
    </source>
</evidence>
<dbReference type="EMBL" id="WHWC01000004">
    <property type="protein sequence ID" value="KAG8383319.1"/>
    <property type="molecule type" value="Genomic_DNA"/>
</dbReference>
<evidence type="ECO:0000259" key="10">
    <source>
        <dbReference type="SMART" id="SM00976"/>
    </source>
</evidence>
<gene>
    <name evidence="11" type="ORF">BUALT_Bualt04G0000100</name>
</gene>